<dbReference type="OrthoDB" id="7211066at2"/>
<accession>A0A5B8S7B0</accession>
<dbReference type="EMBL" id="CP042345">
    <property type="protein sequence ID" value="QEA16557.1"/>
    <property type="molecule type" value="Genomic_DNA"/>
</dbReference>
<evidence type="ECO:0000256" key="1">
    <source>
        <dbReference type="SAM" id="MobiDB-lite"/>
    </source>
</evidence>
<reference evidence="2 3" key="1">
    <citation type="journal article" date="2013" name="J. Microbiol. Biotechnol.">
        <title>Novosphingobium ginsenosidimutans sp. nov., with the ability to convert ginsenoside.</title>
        <authorList>
            <person name="Kim J.K."/>
            <person name="He D."/>
            <person name="Liu Q.M."/>
            <person name="Park H.Y."/>
            <person name="Jung M.S."/>
            <person name="Yoon M.H."/>
            <person name="Kim S.C."/>
            <person name="Im W.T."/>
        </authorList>
    </citation>
    <scope>NUCLEOTIDE SEQUENCE [LARGE SCALE GENOMIC DNA]</scope>
    <source>
        <strain evidence="2 3">FW-6</strain>
    </source>
</reference>
<dbReference type="Proteomes" id="UP000321172">
    <property type="component" value="Chromosome"/>
</dbReference>
<sequence length="212" mass="22182">MTLPPSALAQEAAPVAAKPAEAKEPEKPVGDRDPSMGDAVATPASDLNLKKDTIPPLLLAAQDRPYNLTGIRRCTEIAAAVDDLDAVLGPDVDLPADSKGRVTAGRVAQAAVGSFIPFRGLIRELSGANEQERKIQAAVQAGFARRAYLKGVGEARGCRYPARSAGPADIAALTAPLPQAEAKPEPNPKPSRKQRGKGVTFVTEPVVQPVKK</sequence>
<dbReference type="KEGG" id="ngf:FRF71_10670"/>
<evidence type="ECO:0000313" key="2">
    <source>
        <dbReference type="EMBL" id="QEA16557.1"/>
    </source>
</evidence>
<name>A0A5B8S7B0_9SPHN</name>
<dbReference type="AlphaFoldDB" id="A0A5B8S7B0"/>
<feature type="compositionally biased region" description="Basic and acidic residues" evidence="1">
    <location>
        <begin position="20"/>
        <end position="35"/>
    </location>
</feature>
<feature type="region of interest" description="Disordered" evidence="1">
    <location>
        <begin position="1"/>
        <end position="47"/>
    </location>
</feature>
<protein>
    <submittedName>
        <fullName evidence="2">Uncharacterized protein</fullName>
    </submittedName>
</protein>
<dbReference type="RefSeq" id="WP_147090636.1">
    <property type="nucleotide sequence ID" value="NZ_BAABJD010000005.1"/>
</dbReference>
<proteinExistence type="predicted"/>
<keyword evidence="3" id="KW-1185">Reference proteome</keyword>
<organism evidence="2 3">
    <name type="scientific">Novosphingobium ginsenosidimutans</name>
    <dbReference type="NCBI Taxonomy" id="1176536"/>
    <lineage>
        <taxon>Bacteria</taxon>
        <taxon>Pseudomonadati</taxon>
        <taxon>Pseudomonadota</taxon>
        <taxon>Alphaproteobacteria</taxon>
        <taxon>Sphingomonadales</taxon>
        <taxon>Sphingomonadaceae</taxon>
        <taxon>Novosphingobium</taxon>
    </lineage>
</organism>
<feature type="region of interest" description="Disordered" evidence="1">
    <location>
        <begin position="171"/>
        <end position="212"/>
    </location>
</feature>
<evidence type="ECO:0000313" key="3">
    <source>
        <dbReference type="Proteomes" id="UP000321172"/>
    </source>
</evidence>
<gene>
    <name evidence="2" type="ORF">FRF71_10670</name>
</gene>